<dbReference type="Proteomes" id="UP000663844">
    <property type="component" value="Unassembled WGS sequence"/>
</dbReference>
<feature type="non-terminal residue" evidence="1">
    <location>
        <position position="93"/>
    </location>
</feature>
<evidence type="ECO:0000313" key="1">
    <source>
        <dbReference type="EMBL" id="CAF4414305.1"/>
    </source>
</evidence>
<protein>
    <recommendedName>
        <fullName evidence="3">Reverse transcriptase domain-containing protein</fullName>
    </recommendedName>
</protein>
<evidence type="ECO:0008006" key="3">
    <source>
        <dbReference type="Google" id="ProtNLM"/>
    </source>
</evidence>
<organism evidence="1 2">
    <name type="scientific">Adineta steineri</name>
    <dbReference type="NCBI Taxonomy" id="433720"/>
    <lineage>
        <taxon>Eukaryota</taxon>
        <taxon>Metazoa</taxon>
        <taxon>Spiralia</taxon>
        <taxon>Gnathifera</taxon>
        <taxon>Rotifera</taxon>
        <taxon>Eurotatoria</taxon>
        <taxon>Bdelloidea</taxon>
        <taxon>Adinetida</taxon>
        <taxon>Adinetidae</taxon>
        <taxon>Adineta</taxon>
    </lineage>
</organism>
<gene>
    <name evidence="1" type="ORF">OXD698_LOCUS52232</name>
</gene>
<dbReference type="EMBL" id="CAJOAZ010028050">
    <property type="protein sequence ID" value="CAF4414305.1"/>
    <property type="molecule type" value="Genomic_DNA"/>
</dbReference>
<comment type="caution">
    <text evidence="1">The sequence shown here is derived from an EMBL/GenBank/DDBJ whole genome shotgun (WGS) entry which is preliminary data.</text>
</comment>
<sequence>MRRNRNIPGVLIPDSQYKTIAHKILKNDDINVEIKVLAYADDICSVVYNANDELETYAMFQKYSKASGGKTNEDKTNIFWISDSIDPPVFNAK</sequence>
<proteinExistence type="predicted"/>
<dbReference type="AlphaFoldDB" id="A0A820Q7G7"/>
<accession>A0A820Q7G7</accession>
<evidence type="ECO:0000313" key="2">
    <source>
        <dbReference type="Proteomes" id="UP000663844"/>
    </source>
</evidence>
<reference evidence="1" key="1">
    <citation type="submission" date="2021-02" db="EMBL/GenBank/DDBJ databases">
        <authorList>
            <person name="Nowell W R."/>
        </authorList>
    </citation>
    <scope>NUCLEOTIDE SEQUENCE</scope>
</reference>
<name>A0A820Q7G7_9BILA</name>